<proteinExistence type="predicted"/>
<feature type="compositionally biased region" description="Low complexity" evidence="1">
    <location>
        <begin position="37"/>
        <end position="69"/>
    </location>
</feature>
<gene>
    <name evidence="3" type="ORF">UFOPK2579_00572</name>
</gene>
<feature type="region of interest" description="Disordered" evidence="1">
    <location>
        <begin position="37"/>
        <end position="71"/>
    </location>
</feature>
<organism evidence="3">
    <name type="scientific">freshwater metagenome</name>
    <dbReference type="NCBI Taxonomy" id="449393"/>
    <lineage>
        <taxon>unclassified sequences</taxon>
        <taxon>metagenomes</taxon>
        <taxon>ecological metagenomes</taxon>
    </lineage>
</organism>
<dbReference type="PANTHER" id="PTHR19328">
    <property type="entry name" value="HEDGEHOG-INTERACTING PROTEIN"/>
    <property type="match status" value="1"/>
</dbReference>
<feature type="domain" description="Glucose/Sorbosone dehydrogenase" evidence="2">
    <location>
        <begin position="82"/>
        <end position="374"/>
    </location>
</feature>
<accession>A0A6J6PBX0</accession>
<dbReference type="EMBL" id="CAEZXR010000047">
    <property type="protein sequence ID" value="CAB4693874.1"/>
    <property type="molecule type" value="Genomic_DNA"/>
</dbReference>
<dbReference type="PROSITE" id="PS51257">
    <property type="entry name" value="PROKAR_LIPOPROTEIN"/>
    <property type="match status" value="1"/>
</dbReference>
<dbReference type="Pfam" id="PF07995">
    <property type="entry name" value="GSDH"/>
    <property type="match status" value="1"/>
</dbReference>
<dbReference type="InterPro" id="IPR011041">
    <property type="entry name" value="Quinoprot_gluc/sorb_DH_b-prop"/>
</dbReference>
<dbReference type="SUPFAM" id="SSF50952">
    <property type="entry name" value="Soluble quinoprotein glucose dehydrogenase"/>
    <property type="match status" value="1"/>
</dbReference>
<dbReference type="Gene3D" id="2.120.10.30">
    <property type="entry name" value="TolB, C-terminal domain"/>
    <property type="match status" value="1"/>
</dbReference>
<dbReference type="InterPro" id="IPR012938">
    <property type="entry name" value="Glc/Sorbosone_DH"/>
</dbReference>
<protein>
    <submittedName>
        <fullName evidence="3">Unannotated protein</fullName>
    </submittedName>
</protein>
<name>A0A6J6PBX0_9ZZZZ</name>
<sequence>MRPISRVAAAAIGITGALLLTSCVDDGNESTVTLIETSSSAPISASPTPTEPTTGPSPSEGTSTPSGEPADPQVVEEIATGLEAPWGLAFLPNGDAIVTERDTRRVLMIKGDAHRVVELGTIEAAAPQGEAGLLGVALSPTYDNDHLAYFYVSTVSDNRIVRARIGGGRIGPVEPIFTGIPNGYIHDGGRLVFGPDGYLYASTGEGGEPERAPDLGSLGGKILRLTADGDPAPGNPGGTAVWSYGHRNVQGLAFDGDRLWASEFGADSFDELNLIEPGSDYGWPAVEGTGGEAEGYVDPRVTWRTDDASPSGLAYLDGYLWLAALKGERLWRITVDGALASDATAYFVGDYGRMRTVEVSPDGDLWVMTSNRDTRGTPTEGDDRILLVRP</sequence>
<evidence type="ECO:0000259" key="2">
    <source>
        <dbReference type="Pfam" id="PF07995"/>
    </source>
</evidence>
<dbReference type="PANTHER" id="PTHR19328:SF13">
    <property type="entry name" value="HIPL1 PROTEIN"/>
    <property type="match status" value="1"/>
</dbReference>
<evidence type="ECO:0000313" key="3">
    <source>
        <dbReference type="EMBL" id="CAB4693874.1"/>
    </source>
</evidence>
<evidence type="ECO:0000256" key="1">
    <source>
        <dbReference type="SAM" id="MobiDB-lite"/>
    </source>
</evidence>
<dbReference type="AlphaFoldDB" id="A0A6J6PBX0"/>
<reference evidence="3" key="1">
    <citation type="submission" date="2020-05" db="EMBL/GenBank/DDBJ databases">
        <authorList>
            <person name="Chiriac C."/>
            <person name="Salcher M."/>
            <person name="Ghai R."/>
            <person name="Kavagutti S V."/>
        </authorList>
    </citation>
    <scope>NUCLEOTIDE SEQUENCE</scope>
</reference>
<dbReference type="InterPro" id="IPR011042">
    <property type="entry name" value="6-blade_b-propeller_TolB-like"/>
</dbReference>